<comment type="caution">
    <text evidence="3">The sequence shown here is derived from an EMBL/GenBank/DDBJ whole genome shotgun (WGS) entry which is preliminary data.</text>
</comment>
<protein>
    <recommendedName>
        <fullName evidence="5">Copper-binding protein</fullName>
    </recommendedName>
</protein>
<evidence type="ECO:0000313" key="3">
    <source>
        <dbReference type="EMBL" id="KHJ70043.1"/>
    </source>
</evidence>
<name>A0A0B1RAH0_9GAMM</name>
<evidence type="ECO:0008006" key="5">
    <source>
        <dbReference type="Google" id="ProtNLM"/>
    </source>
</evidence>
<feature type="compositionally biased region" description="Polar residues" evidence="1">
    <location>
        <begin position="52"/>
        <end position="69"/>
    </location>
</feature>
<feature type="signal peptide" evidence="2">
    <location>
        <begin position="1"/>
        <end position="19"/>
    </location>
</feature>
<proteinExistence type="predicted"/>
<feature type="chain" id="PRO_5002063599" description="Copper-binding protein" evidence="2">
    <location>
        <begin position="20"/>
        <end position="69"/>
    </location>
</feature>
<dbReference type="AlphaFoldDB" id="A0A0B1RAH0"/>
<dbReference type="Proteomes" id="UP000030853">
    <property type="component" value="Unassembled WGS sequence"/>
</dbReference>
<accession>A0A0B1RAH0</accession>
<evidence type="ECO:0000256" key="1">
    <source>
        <dbReference type="SAM" id="MobiDB-lite"/>
    </source>
</evidence>
<sequence>MRLLPLFLMTALVAFSSLASVQMAEPFSPPGGLHPHQSHCQQHEIVGDNPLPQHTQEDNSFVNCTNHQA</sequence>
<gene>
    <name evidence="3" type="ORF">QU24_00590</name>
</gene>
<organism evidence="3 4">
    <name type="scientific">Pantoea rodasii</name>
    <dbReference type="NCBI Taxonomy" id="1076549"/>
    <lineage>
        <taxon>Bacteria</taxon>
        <taxon>Pseudomonadati</taxon>
        <taxon>Pseudomonadota</taxon>
        <taxon>Gammaproteobacteria</taxon>
        <taxon>Enterobacterales</taxon>
        <taxon>Erwiniaceae</taxon>
        <taxon>Pantoea</taxon>
    </lineage>
</organism>
<evidence type="ECO:0000313" key="4">
    <source>
        <dbReference type="Proteomes" id="UP000030853"/>
    </source>
</evidence>
<evidence type="ECO:0000256" key="2">
    <source>
        <dbReference type="SAM" id="SignalP"/>
    </source>
</evidence>
<dbReference type="EMBL" id="JTJJ01000004">
    <property type="protein sequence ID" value="KHJ70043.1"/>
    <property type="molecule type" value="Genomic_DNA"/>
</dbReference>
<keyword evidence="2" id="KW-0732">Signal</keyword>
<reference evidence="3 4" key="1">
    <citation type="submission" date="2014-11" db="EMBL/GenBank/DDBJ databases">
        <title>Genome sequencing of Pantoea rodasii ND03.</title>
        <authorList>
            <person name="Muhamad Yunos N.Y."/>
            <person name="Chan K.-G."/>
        </authorList>
    </citation>
    <scope>NUCLEOTIDE SEQUENCE [LARGE SCALE GENOMIC DNA]</scope>
    <source>
        <strain evidence="3 4">ND03</strain>
    </source>
</reference>
<feature type="region of interest" description="Disordered" evidence="1">
    <location>
        <begin position="45"/>
        <end position="69"/>
    </location>
</feature>